<dbReference type="OrthoDB" id="25039at2759"/>
<reference evidence="1 2" key="1">
    <citation type="submission" date="2018-11" db="EMBL/GenBank/DDBJ databases">
        <authorList>
            <consortium name="Pathogen Informatics"/>
        </authorList>
    </citation>
    <scope>NUCLEOTIDE SEQUENCE [LARGE SCALE GENOMIC DNA]</scope>
</reference>
<keyword evidence="2" id="KW-1185">Reference proteome</keyword>
<dbReference type="AlphaFoldDB" id="A0A3P7J749"/>
<organism evidence="1 2">
    <name type="scientific">Strongylus vulgaris</name>
    <name type="common">Blood worm</name>
    <dbReference type="NCBI Taxonomy" id="40348"/>
    <lineage>
        <taxon>Eukaryota</taxon>
        <taxon>Metazoa</taxon>
        <taxon>Ecdysozoa</taxon>
        <taxon>Nematoda</taxon>
        <taxon>Chromadorea</taxon>
        <taxon>Rhabditida</taxon>
        <taxon>Rhabditina</taxon>
        <taxon>Rhabditomorpha</taxon>
        <taxon>Strongyloidea</taxon>
        <taxon>Strongylidae</taxon>
        <taxon>Strongylus</taxon>
    </lineage>
</organism>
<dbReference type="PANTHER" id="PTHR23208:SF36">
    <property type="entry name" value="LYSOZYME-RELATED"/>
    <property type="match status" value="1"/>
</dbReference>
<evidence type="ECO:0000313" key="1">
    <source>
        <dbReference type="EMBL" id="VDM81290.1"/>
    </source>
</evidence>
<dbReference type="InterPro" id="IPR017853">
    <property type="entry name" value="GH"/>
</dbReference>
<dbReference type="GO" id="GO:0045087">
    <property type="term" value="P:innate immune response"/>
    <property type="evidence" value="ECO:0007669"/>
    <property type="project" value="TreeGrafter"/>
</dbReference>
<dbReference type="PANTHER" id="PTHR23208">
    <property type="entry name" value="LYSOZYME PROTEIN"/>
    <property type="match status" value="1"/>
</dbReference>
<name>A0A3P7J749_STRVU</name>
<sequence>MIIDLHTVRTSNQSVLNAADLGTEVYMSPNPTSTKTGPEQLQELYTNLQANFNVKAIWIQVTSPVKWEPTVAKNIQFISSIIQAAKAYGLAVGIYTSAYDWQQITNDWLGPTDTLLWYWSVLGPGPMAETSNNFEDYHPFGPWKTPAVKQFGQQEPICGQTVNRDVFTPTVLAARSAFTASDGKIQIGGYV</sequence>
<accession>A0A3P7J749</accession>
<evidence type="ECO:0000313" key="2">
    <source>
        <dbReference type="Proteomes" id="UP000270094"/>
    </source>
</evidence>
<dbReference type="EMBL" id="UYYB01112181">
    <property type="protein sequence ID" value="VDM81290.1"/>
    <property type="molecule type" value="Genomic_DNA"/>
</dbReference>
<dbReference type="GO" id="GO:0007165">
    <property type="term" value="P:signal transduction"/>
    <property type="evidence" value="ECO:0007669"/>
    <property type="project" value="TreeGrafter"/>
</dbReference>
<proteinExistence type="predicted"/>
<dbReference type="Proteomes" id="UP000270094">
    <property type="component" value="Unassembled WGS sequence"/>
</dbReference>
<dbReference type="InterPro" id="IPR051595">
    <property type="entry name" value="GH25_Enzymes"/>
</dbReference>
<evidence type="ECO:0008006" key="3">
    <source>
        <dbReference type="Google" id="ProtNLM"/>
    </source>
</evidence>
<gene>
    <name evidence="1" type="ORF">SVUK_LOCUS16288</name>
</gene>
<dbReference type="Gene3D" id="3.20.20.80">
    <property type="entry name" value="Glycosidases"/>
    <property type="match status" value="1"/>
</dbReference>
<protein>
    <recommendedName>
        <fullName evidence="3">Lysozyme</fullName>
    </recommendedName>
</protein>
<dbReference type="SUPFAM" id="SSF51445">
    <property type="entry name" value="(Trans)glycosidases"/>
    <property type="match status" value="1"/>
</dbReference>